<proteinExistence type="predicted"/>
<evidence type="ECO:0000313" key="3">
    <source>
        <dbReference type="Proteomes" id="UP000026962"/>
    </source>
</evidence>
<evidence type="ECO:0000313" key="2">
    <source>
        <dbReference type="EnsemblPlants" id="OPUNC06G04940.1"/>
    </source>
</evidence>
<evidence type="ECO:0000256" key="1">
    <source>
        <dbReference type="SAM" id="MobiDB-lite"/>
    </source>
</evidence>
<dbReference type="EnsemblPlants" id="OPUNC06G04940.1">
    <property type="protein sequence ID" value="OPUNC06G04940.1"/>
    <property type="gene ID" value="OPUNC06G04940"/>
</dbReference>
<dbReference type="AlphaFoldDB" id="A0A0E0L8K2"/>
<reference evidence="2" key="1">
    <citation type="submission" date="2015-04" db="UniProtKB">
        <authorList>
            <consortium name="EnsemblPlants"/>
        </authorList>
    </citation>
    <scope>IDENTIFICATION</scope>
</reference>
<reference evidence="2" key="2">
    <citation type="submission" date="2018-05" db="EMBL/GenBank/DDBJ databases">
        <title>OpunRS2 (Oryza punctata Reference Sequence Version 2).</title>
        <authorList>
            <person name="Zhang J."/>
            <person name="Kudrna D."/>
            <person name="Lee S."/>
            <person name="Talag J."/>
            <person name="Welchert J."/>
            <person name="Wing R.A."/>
        </authorList>
    </citation>
    <scope>NUCLEOTIDE SEQUENCE [LARGE SCALE GENOMIC DNA]</scope>
</reference>
<dbReference type="HOGENOM" id="CLU_2227562_0_0_1"/>
<name>A0A0E0L8K2_ORYPU</name>
<feature type="region of interest" description="Disordered" evidence="1">
    <location>
        <begin position="1"/>
        <end position="33"/>
    </location>
</feature>
<dbReference type="Proteomes" id="UP000026962">
    <property type="component" value="Chromosome 6"/>
</dbReference>
<sequence>MLQGPLLPAAPKNGLRLSPKGRSLQMTRTDPSPREATLALLPWSNHSGRPALQDSEPHSLAVRNPRLLFKKWVNGLTGTRPLPSQSATCLMPPQVIGESGGGGGGS</sequence>
<dbReference type="Gramene" id="OPUNC06G04940.1">
    <property type="protein sequence ID" value="OPUNC06G04940.1"/>
    <property type="gene ID" value="OPUNC06G04940"/>
</dbReference>
<accession>A0A0E0L8K2</accession>
<protein>
    <submittedName>
        <fullName evidence="2">Uncharacterized protein</fullName>
    </submittedName>
</protein>
<keyword evidence="3" id="KW-1185">Reference proteome</keyword>
<feature type="region of interest" description="Disordered" evidence="1">
    <location>
        <begin position="80"/>
        <end position="106"/>
    </location>
</feature>
<organism evidence="2">
    <name type="scientific">Oryza punctata</name>
    <name type="common">Red rice</name>
    <dbReference type="NCBI Taxonomy" id="4537"/>
    <lineage>
        <taxon>Eukaryota</taxon>
        <taxon>Viridiplantae</taxon>
        <taxon>Streptophyta</taxon>
        <taxon>Embryophyta</taxon>
        <taxon>Tracheophyta</taxon>
        <taxon>Spermatophyta</taxon>
        <taxon>Magnoliopsida</taxon>
        <taxon>Liliopsida</taxon>
        <taxon>Poales</taxon>
        <taxon>Poaceae</taxon>
        <taxon>BOP clade</taxon>
        <taxon>Oryzoideae</taxon>
        <taxon>Oryzeae</taxon>
        <taxon>Oryzinae</taxon>
        <taxon>Oryza</taxon>
    </lineage>
</organism>